<feature type="signal peptide" evidence="1">
    <location>
        <begin position="1"/>
        <end position="21"/>
    </location>
</feature>
<keyword evidence="1" id="KW-0732">Signal</keyword>
<dbReference type="EMBL" id="JASJOS010000005">
    <property type="protein sequence ID" value="MDJ1481448.1"/>
    <property type="molecule type" value="Genomic_DNA"/>
</dbReference>
<feature type="chain" id="PRO_5042006489" evidence="1">
    <location>
        <begin position="22"/>
        <end position="254"/>
    </location>
</feature>
<comment type="caution">
    <text evidence="2">The sequence shown here is derived from an EMBL/GenBank/DDBJ whole genome shotgun (WGS) entry which is preliminary data.</text>
</comment>
<dbReference type="AlphaFoldDB" id="A0AAE3QRP5"/>
<name>A0AAE3QRP5_9BACT</name>
<organism evidence="2 3">
    <name type="scientific">Xanthocytophaga flava</name>
    <dbReference type="NCBI Taxonomy" id="3048013"/>
    <lineage>
        <taxon>Bacteria</taxon>
        <taxon>Pseudomonadati</taxon>
        <taxon>Bacteroidota</taxon>
        <taxon>Cytophagia</taxon>
        <taxon>Cytophagales</taxon>
        <taxon>Rhodocytophagaceae</taxon>
        <taxon>Xanthocytophaga</taxon>
    </lineage>
</organism>
<evidence type="ECO:0000256" key="1">
    <source>
        <dbReference type="SAM" id="SignalP"/>
    </source>
</evidence>
<gene>
    <name evidence="2" type="ORF">QNI16_13195</name>
</gene>
<dbReference type="InterPro" id="IPR019619">
    <property type="entry name" value="DUF2490"/>
</dbReference>
<sequence>MKHRYFLPFVLLLTTAFSTKAQTTKQTTTVRQVWMAYMNQTRLSEKWGIWTDFHLRTKDDFVKDLSLSIIRLGGTYYFATNTKLTAGYAYVNFFPAEGHANISQPEHRIWQQLQWHTNYTRIRTMQWIRLEERFRHKIKNDDELADGYNFNYRLRYNLQFFIPLNKNKFAPKTFSWVVNDEILLNFGKEIINNYFDQNRFFTGLAYHVNDHDNFQFGYSNVFQQLAAGNRYRSIHVIRLFYFHNMDLRKKEKGQ</sequence>
<reference evidence="2" key="1">
    <citation type="submission" date="2023-05" db="EMBL/GenBank/DDBJ databases">
        <authorList>
            <person name="Zhang X."/>
        </authorList>
    </citation>
    <scope>NUCLEOTIDE SEQUENCE</scope>
    <source>
        <strain evidence="2">YF14B1</strain>
    </source>
</reference>
<dbReference type="Proteomes" id="UP001241110">
    <property type="component" value="Unassembled WGS sequence"/>
</dbReference>
<dbReference type="Pfam" id="PF10677">
    <property type="entry name" value="DUF2490"/>
    <property type="match status" value="1"/>
</dbReference>
<protein>
    <submittedName>
        <fullName evidence="2">DUF2490 domain-containing protein</fullName>
    </submittedName>
</protein>
<proteinExistence type="predicted"/>
<accession>A0AAE3QRP5</accession>
<dbReference type="RefSeq" id="WP_313979224.1">
    <property type="nucleotide sequence ID" value="NZ_JASJOS010000005.1"/>
</dbReference>
<evidence type="ECO:0000313" key="3">
    <source>
        <dbReference type="Proteomes" id="UP001241110"/>
    </source>
</evidence>
<evidence type="ECO:0000313" key="2">
    <source>
        <dbReference type="EMBL" id="MDJ1481448.1"/>
    </source>
</evidence>